<dbReference type="Proteomes" id="UP000215335">
    <property type="component" value="Unassembled WGS sequence"/>
</dbReference>
<feature type="compositionally biased region" description="Basic and acidic residues" evidence="1">
    <location>
        <begin position="48"/>
        <end position="58"/>
    </location>
</feature>
<keyword evidence="3" id="KW-1185">Reference proteome</keyword>
<dbReference type="AlphaFoldDB" id="A0A232ETB9"/>
<evidence type="ECO:0000313" key="2">
    <source>
        <dbReference type="EMBL" id="OXU21610.1"/>
    </source>
</evidence>
<evidence type="ECO:0000313" key="3">
    <source>
        <dbReference type="Proteomes" id="UP000215335"/>
    </source>
</evidence>
<dbReference type="EMBL" id="NNAY01002290">
    <property type="protein sequence ID" value="OXU21610.1"/>
    <property type="molecule type" value="Genomic_DNA"/>
</dbReference>
<sequence length="152" mass="16970">MFTGTTGTQQLVVILQKCQTTTKSGNQIWRCVAQSTCGPSRASPQLEDPERPKRDNKCNQRCQCDKRLNYESTCLTQSTAKDKGIVLAFNRTGTCDEVAKVTRGDLAEYDNAVLLFTIHITLGAIYGVETSKETFVQPTISRFASEFPKYIF</sequence>
<accession>A0A232ETB9</accession>
<proteinExistence type="predicted"/>
<name>A0A232ETB9_9HYME</name>
<reference evidence="2 3" key="1">
    <citation type="journal article" date="2017" name="Curr. Biol.">
        <title>The Evolution of Venom by Co-option of Single-Copy Genes.</title>
        <authorList>
            <person name="Martinson E.O."/>
            <person name="Mrinalini"/>
            <person name="Kelkar Y.D."/>
            <person name="Chang C.H."/>
            <person name="Werren J.H."/>
        </authorList>
    </citation>
    <scope>NUCLEOTIDE SEQUENCE [LARGE SCALE GENOMIC DNA]</scope>
    <source>
        <strain evidence="2 3">Alberta</strain>
        <tissue evidence="2">Whole body</tissue>
    </source>
</reference>
<evidence type="ECO:0000256" key="1">
    <source>
        <dbReference type="SAM" id="MobiDB-lite"/>
    </source>
</evidence>
<comment type="caution">
    <text evidence="2">The sequence shown here is derived from an EMBL/GenBank/DDBJ whole genome shotgun (WGS) entry which is preliminary data.</text>
</comment>
<gene>
    <name evidence="2" type="ORF">TSAR_013733</name>
</gene>
<organism evidence="2 3">
    <name type="scientific">Trichomalopsis sarcophagae</name>
    <dbReference type="NCBI Taxonomy" id="543379"/>
    <lineage>
        <taxon>Eukaryota</taxon>
        <taxon>Metazoa</taxon>
        <taxon>Ecdysozoa</taxon>
        <taxon>Arthropoda</taxon>
        <taxon>Hexapoda</taxon>
        <taxon>Insecta</taxon>
        <taxon>Pterygota</taxon>
        <taxon>Neoptera</taxon>
        <taxon>Endopterygota</taxon>
        <taxon>Hymenoptera</taxon>
        <taxon>Apocrita</taxon>
        <taxon>Proctotrupomorpha</taxon>
        <taxon>Chalcidoidea</taxon>
        <taxon>Pteromalidae</taxon>
        <taxon>Pteromalinae</taxon>
        <taxon>Trichomalopsis</taxon>
    </lineage>
</organism>
<protein>
    <submittedName>
        <fullName evidence="2">Uncharacterized protein</fullName>
    </submittedName>
</protein>
<feature type="region of interest" description="Disordered" evidence="1">
    <location>
        <begin position="37"/>
        <end position="58"/>
    </location>
</feature>